<comment type="caution">
    <text evidence="1">The sequence shown here is derived from an EMBL/GenBank/DDBJ whole genome shotgun (WGS) entry which is preliminary data.</text>
</comment>
<accession>A0AAV5WAE7</accession>
<dbReference type="EMBL" id="BTSY01000005">
    <property type="protein sequence ID" value="GMT27375.1"/>
    <property type="molecule type" value="Genomic_DNA"/>
</dbReference>
<proteinExistence type="predicted"/>
<name>A0AAV5WAE7_9BILA</name>
<organism evidence="1 2">
    <name type="scientific">Pristionchus fissidentatus</name>
    <dbReference type="NCBI Taxonomy" id="1538716"/>
    <lineage>
        <taxon>Eukaryota</taxon>
        <taxon>Metazoa</taxon>
        <taxon>Ecdysozoa</taxon>
        <taxon>Nematoda</taxon>
        <taxon>Chromadorea</taxon>
        <taxon>Rhabditida</taxon>
        <taxon>Rhabditina</taxon>
        <taxon>Diplogasteromorpha</taxon>
        <taxon>Diplogasteroidea</taxon>
        <taxon>Neodiplogasteridae</taxon>
        <taxon>Pristionchus</taxon>
    </lineage>
</organism>
<keyword evidence="2" id="KW-1185">Reference proteome</keyword>
<evidence type="ECO:0000313" key="1">
    <source>
        <dbReference type="EMBL" id="GMT27375.1"/>
    </source>
</evidence>
<dbReference type="AlphaFoldDB" id="A0AAV5WAE7"/>
<protein>
    <submittedName>
        <fullName evidence="1">Uncharacterized protein</fullName>
    </submittedName>
</protein>
<dbReference type="Proteomes" id="UP001432322">
    <property type="component" value="Unassembled WGS sequence"/>
</dbReference>
<reference evidence="1" key="1">
    <citation type="submission" date="2023-10" db="EMBL/GenBank/DDBJ databases">
        <title>Genome assembly of Pristionchus species.</title>
        <authorList>
            <person name="Yoshida K."/>
            <person name="Sommer R.J."/>
        </authorList>
    </citation>
    <scope>NUCLEOTIDE SEQUENCE</scope>
    <source>
        <strain evidence="1">RS5133</strain>
    </source>
</reference>
<gene>
    <name evidence="1" type="ORF">PFISCL1PPCAC_18672</name>
</gene>
<evidence type="ECO:0000313" key="2">
    <source>
        <dbReference type="Proteomes" id="UP001432322"/>
    </source>
</evidence>
<sequence length="806" mass="92851">MINGLQTRTKCKLSQETSQFAERCYEERLVFYVCEGLLACVRNGEGRNEAGRILEAIRSGDQESELRAVWSPLLESCSDALRELKLESSKIRLSKLSDLWKKRPDHAELLATMNDLVKFRLNDDEPNVNMCRARLLGVNYHQNNGRAASGEKTQTEMLDVTDFVIDIYVMGNIIYRHLSEVSRNLETLKSDKNCEFYRRWPTSVQEVISLNELNAFMKECRNKYNKDKEYSPLSIYTTILVTKQSCNFTIPPSCDQWIKRHLEYFIDAFVKSITLSIDIEYSIEVRVGDRNQKLIIQLAQEINDEFGMKQFIELRHGCTITPYTFQRNPQKRSQKATPAASPRPKWNYPYSTLTPPKIDPVAAAIKAKYDLHRQIDRLVRCAQIVHVLREPLGASSPLDMCCNGFTDYIRDRINDTLRLVSENERSLSQNDYYTWPAHNEALLKKLARYHGVLETKLRTFVNDVRRLKSDLPIRSVDLVKRLRGAVSSLDEATHRWQIYATNGKIVNSLVTFALSPEAIGDATHLLPHLQQVNFGATFAKDYAQCSDRYLDDCTFYSCSPACDKVALKSISGVTEEVFARPGYVLAHNDPVEYALLNSFRKYSPVFMYPRRTYYRLARDLARFGLVPCRDQGDFCPGAYENLQLPFIYNSNLTQDVFRARDSAEVLLEIQSAMSEFGSPLWIKWAVSNINHAPSTDRNCSRPYFQMLSIYRRTIAEREACKRDEQLIARLRVALMQQTQSYTSNLDVIQMDGFVNDVIERINRGERLVQIDPPFSDAATAEKLARFIRSKRMPPTRDESAPFKYLI</sequence>